<dbReference type="Proteomes" id="UP000027778">
    <property type="component" value="Unassembled WGS sequence"/>
</dbReference>
<protein>
    <submittedName>
        <fullName evidence="1">Uncharacterized protein</fullName>
    </submittedName>
</protein>
<dbReference type="AlphaFoldDB" id="A0A073KGB7"/>
<name>A0A073KGB7_9BACI</name>
<dbReference type="EMBL" id="JOTM01000001">
    <property type="protein sequence ID" value="KEK26329.1"/>
    <property type="molecule type" value="Genomic_DNA"/>
</dbReference>
<evidence type="ECO:0000313" key="2">
    <source>
        <dbReference type="Proteomes" id="UP000027778"/>
    </source>
</evidence>
<proteinExistence type="predicted"/>
<organism evidence="1 2">
    <name type="scientific">Bacillus gaemokensis</name>
    <dbReference type="NCBI Taxonomy" id="574375"/>
    <lineage>
        <taxon>Bacteria</taxon>
        <taxon>Bacillati</taxon>
        <taxon>Bacillota</taxon>
        <taxon>Bacilli</taxon>
        <taxon>Bacillales</taxon>
        <taxon>Bacillaceae</taxon>
        <taxon>Bacillus</taxon>
        <taxon>Bacillus cereus group</taxon>
    </lineage>
</organism>
<comment type="caution">
    <text evidence="1">The sequence shown here is derived from an EMBL/GenBank/DDBJ whole genome shotgun (WGS) entry which is preliminary data.</text>
</comment>
<accession>A0A073KGB7</accession>
<sequence>MEQLHPAVAFVGVWENSKGWLVKFSCKNGITHKLAGNEKAYCQACQVIAEHLKTKEEAMEVAKEAADRHNLEVKELSFMYINSF</sequence>
<reference evidence="1 2" key="1">
    <citation type="submission" date="2014-06" db="EMBL/GenBank/DDBJ databases">
        <title>Draft genome sequence of Bacillus gaemokensis JCM 15801 (MCCC 1A00707).</title>
        <authorList>
            <person name="Lai Q."/>
            <person name="Liu Y."/>
            <person name="Shao Z."/>
        </authorList>
    </citation>
    <scope>NUCLEOTIDE SEQUENCE [LARGE SCALE GENOMIC DNA]</scope>
    <source>
        <strain evidence="1 2">JCM 15801</strain>
    </source>
</reference>
<dbReference type="RefSeq" id="WP_033672691.1">
    <property type="nucleotide sequence ID" value="NZ_JOTM01000001.1"/>
</dbReference>
<gene>
    <name evidence="1" type="ORF">BAGA_03560</name>
</gene>
<keyword evidence="2" id="KW-1185">Reference proteome</keyword>
<dbReference type="OrthoDB" id="9908488at2"/>
<evidence type="ECO:0000313" key="1">
    <source>
        <dbReference type="EMBL" id="KEK26329.1"/>
    </source>
</evidence>